<comment type="caution">
    <text evidence="1">The sequence shown here is derived from an EMBL/GenBank/DDBJ whole genome shotgun (WGS) entry which is preliminary data.</text>
</comment>
<dbReference type="RefSeq" id="WP_146747444.1">
    <property type="nucleotide sequence ID" value="NZ_CAWNYH010000024.1"/>
</dbReference>
<dbReference type="Proteomes" id="UP000466619">
    <property type="component" value="Unassembled WGS sequence"/>
</dbReference>
<proteinExistence type="predicted"/>
<gene>
    <name evidence="1" type="ORF">GPY48_16705</name>
</gene>
<evidence type="ECO:0000313" key="2">
    <source>
        <dbReference type="Proteomes" id="UP000466619"/>
    </source>
</evidence>
<name>A0ABX0APU7_9GAMM</name>
<reference evidence="1 2" key="1">
    <citation type="submission" date="2019-12" db="EMBL/GenBank/DDBJ databases">
        <title>Engineering Photorhabdus to improve their lethality against agricultural pests.</title>
        <authorList>
            <person name="Machado R.A.R."/>
        </authorList>
    </citation>
    <scope>NUCLEOTIDE SEQUENCE [LARGE SCALE GENOMIC DNA]</scope>
    <source>
        <strain evidence="1 2">M-CN4</strain>
    </source>
</reference>
<organism evidence="1 2">
    <name type="scientific">Photorhabdus bodei</name>
    <dbReference type="NCBI Taxonomy" id="2029681"/>
    <lineage>
        <taxon>Bacteria</taxon>
        <taxon>Pseudomonadati</taxon>
        <taxon>Pseudomonadota</taxon>
        <taxon>Gammaproteobacteria</taxon>
        <taxon>Enterobacterales</taxon>
        <taxon>Morganellaceae</taxon>
        <taxon>Photorhabdus</taxon>
    </lineage>
</organism>
<accession>A0ABX0APU7</accession>
<dbReference type="EMBL" id="WSFC01000041">
    <property type="protein sequence ID" value="NDL04782.1"/>
    <property type="molecule type" value="Genomic_DNA"/>
</dbReference>
<evidence type="ECO:0000313" key="1">
    <source>
        <dbReference type="EMBL" id="NDL04782.1"/>
    </source>
</evidence>
<dbReference type="GeneID" id="88808659"/>
<sequence>MNSKKKPPSSANDVNPVNTDTISIAANADIAVGTATYWKDHKFGIALAQIVLIKVGNFLNY</sequence>
<keyword evidence="2" id="KW-1185">Reference proteome</keyword>
<protein>
    <submittedName>
        <fullName evidence="1">Uncharacterized protein</fullName>
    </submittedName>
</protein>